<dbReference type="InterPro" id="IPR020347">
    <property type="entry name" value="Pop8"/>
</dbReference>
<dbReference type="GO" id="GO:0008033">
    <property type="term" value="P:tRNA processing"/>
    <property type="evidence" value="ECO:0007669"/>
    <property type="project" value="InterPro"/>
</dbReference>
<dbReference type="GO" id="GO:0034965">
    <property type="term" value="P:intronic box C/D snoRNA processing"/>
    <property type="evidence" value="ECO:0007669"/>
    <property type="project" value="TreeGrafter"/>
</dbReference>
<dbReference type="InterPro" id="IPR049128">
    <property type="entry name" value="Pop8-like_dom"/>
</dbReference>
<dbReference type="GO" id="GO:0000172">
    <property type="term" value="C:ribonuclease MRP complex"/>
    <property type="evidence" value="ECO:0007669"/>
    <property type="project" value="InterPro"/>
</dbReference>
<name>A0A9P7ZBT5_9HELO</name>
<feature type="compositionally biased region" description="Pro residues" evidence="1">
    <location>
        <begin position="31"/>
        <end position="43"/>
    </location>
</feature>
<protein>
    <recommendedName>
        <fullName evidence="2">Ribonucleases P/MRP subunit Pop8-like domain-containing protein</fullName>
    </recommendedName>
</protein>
<evidence type="ECO:0000313" key="4">
    <source>
        <dbReference type="Proteomes" id="UP000887226"/>
    </source>
</evidence>
<dbReference type="GO" id="GO:0000294">
    <property type="term" value="P:nuclear-transcribed mRNA catabolic process, RNase MRP-dependent"/>
    <property type="evidence" value="ECO:0007669"/>
    <property type="project" value="TreeGrafter"/>
</dbReference>
<dbReference type="GO" id="GO:0004526">
    <property type="term" value="F:ribonuclease P activity"/>
    <property type="evidence" value="ECO:0007669"/>
    <property type="project" value="TreeGrafter"/>
</dbReference>
<dbReference type="Proteomes" id="UP000887226">
    <property type="component" value="Unassembled WGS sequence"/>
</dbReference>
<dbReference type="Pfam" id="PF20976">
    <property type="entry name" value="Pop8"/>
    <property type="match status" value="1"/>
</dbReference>
<evidence type="ECO:0000259" key="2">
    <source>
        <dbReference type="Pfam" id="PF20976"/>
    </source>
</evidence>
<comment type="caution">
    <text evidence="3">The sequence shown here is derived from an EMBL/GenBank/DDBJ whole genome shotgun (WGS) entry which is preliminary data.</text>
</comment>
<evidence type="ECO:0000313" key="3">
    <source>
        <dbReference type="EMBL" id="KAG9249204.1"/>
    </source>
</evidence>
<dbReference type="GO" id="GO:0005655">
    <property type="term" value="C:nucleolar ribonuclease P complex"/>
    <property type="evidence" value="ECO:0007669"/>
    <property type="project" value="InterPro"/>
</dbReference>
<dbReference type="PANTHER" id="PTHR28173:SF1">
    <property type="entry name" value="RIBONUCLEASES P_MRP PROTEIN SUBUNIT POP8"/>
    <property type="match status" value="1"/>
</dbReference>
<feature type="domain" description="Ribonucleases P/MRP subunit Pop8-like" evidence="2">
    <location>
        <begin position="74"/>
        <end position="146"/>
    </location>
</feature>
<dbReference type="EMBL" id="MU253738">
    <property type="protein sequence ID" value="KAG9249204.1"/>
    <property type="molecule type" value="Genomic_DNA"/>
</dbReference>
<keyword evidence="4" id="KW-1185">Reference proteome</keyword>
<reference evidence="3" key="1">
    <citation type="journal article" date="2021" name="IMA Fungus">
        <title>Genomic characterization of three marine fungi, including Emericellopsis atlantica sp. nov. with signatures of a generalist lifestyle and marine biomass degradation.</title>
        <authorList>
            <person name="Hagestad O.C."/>
            <person name="Hou L."/>
            <person name="Andersen J.H."/>
            <person name="Hansen E.H."/>
            <person name="Altermark B."/>
            <person name="Li C."/>
            <person name="Kuhnert E."/>
            <person name="Cox R.J."/>
            <person name="Crous P.W."/>
            <person name="Spatafora J.W."/>
            <person name="Lail K."/>
            <person name="Amirebrahimi M."/>
            <person name="Lipzen A."/>
            <person name="Pangilinan J."/>
            <person name="Andreopoulos W."/>
            <person name="Hayes R.D."/>
            <person name="Ng V."/>
            <person name="Grigoriev I.V."/>
            <person name="Jackson S.A."/>
            <person name="Sutton T.D.S."/>
            <person name="Dobson A.D.W."/>
            <person name="Rama T."/>
        </authorList>
    </citation>
    <scope>NUCLEOTIDE SEQUENCE</scope>
    <source>
        <strain evidence="3">TRa3180A</strain>
    </source>
</reference>
<dbReference type="AlphaFoldDB" id="A0A9P7ZBT5"/>
<dbReference type="PANTHER" id="PTHR28173">
    <property type="entry name" value="RIBONUCLEASES P/MRP PROTEIN SUBUNIT POP8"/>
    <property type="match status" value="1"/>
</dbReference>
<feature type="region of interest" description="Disordered" evidence="1">
    <location>
        <begin position="27"/>
        <end position="61"/>
    </location>
</feature>
<sequence>MQGYEVKSYMFGQQHHYATMAEIEDANMPDAPAPAPNIDPPLTPGSAHNSSTKRRHPPSRGREITQHLIKTPPHAYAHLALITSAPSRTSLDAITVRAYLASALMQFLGISGAAIAVDILKLEEAGVWVRVPREDLAPFLAAVGGWVGEAGRVGWRVLGSGNWLSELVGREEDGRIWGD</sequence>
<dbReference type="GO" id="GO:0000171">
    <property type="term" value="F:ribonuclease MRP activity"/>
    <property type="evidence" value="ECO:0007669"/>
    <property type="project" value="TreeGrafter"/>
</dbReference>
<proteinExistence type="predicted"/>
<organism evidence="3 4">
    <name type="scientific">Calycina marina</name>
    <dbReference type="NCBI Taxonomy" id="1763456"/>
    <lineage>
        <taxon>Eukaryota</taxon>
        <taxon>Fungi</taxon>
        <taxon>Dikarya</taxon>
        <taxon>Ascomycota</taxon>
        <taxon>Pezizomycotina</taxon>
        <taxon>Leotiomycetes</taxon>
        <taxon>Helotiales</taxon>
        <taxon>Pezizellaceae</taxon>
        <taxon>Calycina</taxon>
    </lineage>
</organism>
<evidence type="ECO:0000256" key="1">
    <source>
        <dbReference type="SAM" id="MobiDB-lite"/>
    </source>
</evidence>
<accession>A0A9P7ZBT5</accession>
<dbReference type="OrthoDB" id="5530243at2759"/>
<gene>
    <name evidence="3" type="ORF">BJ878DRAFT_91733</name>
</gene>